<dbReference type="EMBL" id="FTMP01000001">
    <property type="protein sequence ID" value="SIP91038.1"/>
    <property type="molecule type" value="Genomic_DNA"/>
</dbReference>
<evidence type="ECO:0000313" key="2">
    <source>
        <dbReference type="Proteomes" id="UP000185841"/>
    </source>
</evidence>
<gene>
    <name evidence="1" type="ORF">SAMN05878282_101285</name>
</gene>
<accession>A0A1N6NG05</accession>
<name>A0A1N6NG05_AQUAC</name>
<sequence length="214" mass="23263">MAKISRWLPLTALAGLAIGGGFWLGLAGQNEEPAALPATADAPLPGGTDAQIAGSLADDIKRAELLQRPEVLDYQARLTFAGDYQIFIKSAAELSEEERRQRAAALAKEIDRREAAGELALSEALLMQVGLVQAEGGDEAAQKARADALLARYQALSAAREAQAKAPDARFSRYKSEEKRIVDEVMALDNIPDGLSRDQYLRQRLQEAREQAYQ</sequence>
<dbReference type="Proteomes" id="UP000185841">
    <property type="component" value="Unassembled WGS sequence"/>
</dbReference>
<dbReference type="AlphaFoldDB" id="A0A1N6NG05"/>
<reference evidence="1 2" key="1">
    <citation type="submission" date="2017-01" db="EMBL/GenBank/DDBJ databases">
        <authorList>
            <person name="Mah S.A."/>
            <person name="Swanson W.J."/>
            <person name="Moy G.W."/>
            <person name="Vacquier V.D."/>
        </authorList>
    </citation>
    <scope>NUCLEOTIDE SEQUENCE [LARGE SCALE GENOMIC DNA]</scope>
    <source>
        <strain evidence="1 2">RU36E</strain>
    </source>
</reference>
<evidence type="ECO:0000313" key="1">
    <source>
        <dbReference type="EMBL" id="SIP91038.1"/>
    </source>
</evidence>
<protein>
    <submittedName>
        <fullName evidence="1">Uncharacterized protein</fullName>
    </submittedName>
</protein>
<dbReference type="RefSeq" id="WP_076423600.1">
    <property type="nucleotide sequence ID" value="NZ_FTMP01000001.1"/>
</dbReference>
<proteinExistence type="predicted"/>
<organism evidence="1 2">
    <name type="scientific">Aquipseudomonas alcaligenes</name>
    <name type="common">Pseudomonas alcaligenes</name>
    <dbReference type="NCBI Taxonomy" id="43263"/>
    <lineage>
        <taxon>Bacteria</taxon>
        <taxon>Pseudomonadati</taxon>
        <taxon>Pseudomonadota</taxon>
        <taxon>Gammaproteobacteria</taxon>
        <taxon>Pseudomonadales</taxon>
        <taxon>Pseudomonadaceae</taxon>
        <taxon>Aquipseudomonas</taxon>
    </lineage>
</organism>